<dbReference type="InterPro" id="IPR032533">
    <property type="entry name" value="DUF4954"/>
</dbReference>
<dbReference type="Pfam" id="PF16314">
    <property type="entry name" value="DUF4954"/>
    <property type="match status" value="1"/>
</dbReference>
<dbReference type="EMBL" id="JAMWYS010000003">
    <property type="protein sequence ID" value="MCO4291325.1"/>
    <property type="molecule type" value="Genomic_DNA"/>
</dbReference>
<proteinExistence type="predicted"/>
<evidence type="ECO:0000259" key="1">
    <source>
        <dbReference type="Pfam" id="PF16314"/>
    </source>
</evidence>
<evidence type="ECO:0000313" key="2">
    <source>
        <dbReference type="EMBL" id="MCO4291325.1"/>
    </source>
</evidence>
<dbReference type="InterPro" id="IPR011004">
    <property type="entry name" value="Trimer_LpxA-like_sf"/>
</dbReference>
<name>A0A9X2JC27_9SPHI</name>
<reference evidence="2" key="1">
    <citation type="submission" date="2022-06" db="EMBL/GenBank/DDBJ databases">
        <title>Solitalea sp. MAHUQ-68 isolated from rhizospheric soil.</title>
        <authorList>
            <person name="Huq M.A."/>
        </authorList>
    </citation>
    <scope>NUCLEOTIDE SEQUENCE</scope>
    <source>
        <strain evidence="2">MAHUQ-68</strain>
    </source>
</reference>
<accession>A0A9X2JC27</accession>
<sequence>MALIRKDSMLQLGHNFISGSQIPDGKDEYYIRFQQSGGQKYRQLRRDEIQLLQANNNLSDDWTNIWVTNKFNPSYVRNCNFYGLIRIGDLEEYFLEYHDMRYPVGLYNSTIVSCDLGNNVSLNNVSYVSHYIIGNESILFNVHELQVSNHAKFGNGIVKESEDESIRIWLEICNENGGRKILPFDGMLTSDAFLWSKYRDDEELMQKLLEITQNQFPSNRGYYGTIGEQCVIKNCQIIKDVIVGDGAYIKGANKLKNLTINSNFESCTQIGEGVELVNGIIGYGCKIFYGVKAVRFSLGNNSSLKYGARLINSVLGENSTISCCEVLNCLIYPGHEQHHNNSFLIAATVLGQSNIAAGATIGSNHNSRANDGEIVAGRGFWPGLCVSLKHNSKFASFTLLAKGSYPAELNIALPFSLVTINERDHLLQIIPAYWWMYNMYALARNSWKYLARDARKIKYQEFEFDYLAPDTIEEIFTAIEQLEIWTGMDQSRKKELNGQAGSPLKEIGRSFLLNAGKKLSQIEVLGGTIEASSRKSIILKPGEAYSSYREMVHYFAIKTLIQFSRTHKLSNLQQIIARLGETKRCKWINMGGQLIAEHDLLELKNKIKEGSINSWNKIHDHYNYLQRYYEQRKAEYALAALKDLHQVYSLEQIENKWNSWLDWAIEIAEKVKDRTFDSRNKDYINEFRKLPYDNEKEMEMVVGSINDNEFIKTVQNNYVKFLGHVTEYKLAVNVL</sequence>
<protein>
    <submittedName>
        <fullName evidence="2">DUF4954 family protein</fullName>
    </submittedName>
</protein>
<comment type="caution">
    <text evidence="2">The sequence shown here is derived from an EMBL/GenBank/DDBJ whole genome shotgun (WGS) entry which is preliminary data.</text>
</comment>
<gene>
    <name evidence="2" type="ORF">NF867_00430</name>
</gene>
<dbReference type="Proteomes" id="UP001155182">
    <property type="component" value="Unassembled WGS sequence"/>
</dbReference>
<keyword evidence="3" id="KW-1185">Reference proteome</keyword>
<organism evidence="2 3">
    <name type="scientific">Solitalea agri</name>
    <dbReference type="NCBI Taxonomy" id="2953739"/>
    <lineage>
        <taxon>Bacteria</taxon>
        <taxon>Pseudomonadati</taxon>
        <taxon>Bacteroidota</taxon>
        <taxon>Sphingobacteriia</taxon>
        <taxon>Sphingobacteriales</taxon>
        <taxon>Sphingobacteriaceae</taxon>
        <taxon>Solitalea</taxon>
    </lineage>
</organism>
<feature type="domain" description="DUF4954" evidence="1">
    <location>
        <begin position="41"/>
        <end position="483"/>
    </location>
</feature>
<dbReference type="AlphaFoldDB" id="A0A9X2JC27"/>
<dbReference type="Gene3D" id="2.160.10.10">
    <property type="entry name" value="Hexapeptide repeat proteins"/>
    <property type="match status" value="1"/>
</dbReference>
<dbReference type="SUPFAM" id="SSF51161">
    <property type="entry name" value="Trimeric LpxA-like enzymes"/>
    <property type="match status" value="1"/>
</dbReference>
<evidence type="ECO:0000313" key="3">
    <source>
        <dbReference type="Proteomes" id="UP001155182"/>
    </source>
</evidence>
<dbReference type="RefSeq" id="WP_252585496.1">
    <property type="nucleotide sequence ID" value="NZ_JAMWYS010000003.1"/>
</dbReference>